<evidence type="ECO:0000313" key="3">
    <source>
        <dbReference type="Proteomes" id="UP000076079"/>
    </source>
</evidence>
<proteinExistence type="predicted"/>
<gene>
    <name evidence="2" type="ORF">LuPra_03040</name>
</gene>
<dbReference type="PATRIC" id="fig|1813736.3.peg.3239"/>
<keyword evidence="1" id="KW-0175">Coiled coil</keyword>
<dbReference type="KEGG" id="abac:LuPra_03040"/>
<protein>
    <submittedName>
        <fullName evidence="2">Uncharacterized protein</fullName>
    </submittedName>
</protein>
<organism evidence="2 3">
    <name type="scientific">Luteitalea pratensis</name>
    <dbReference type="NCBI Taxonomy" id="1855912"/>
    <lineage>
        <taxon>Bacteria</taxon>
        <taxon>Pseudomonadati</taxon>
        <taxon>Acidobacteriota</taxon>
        <taxon>Vicinamibacteria</taxon>
        <taxon>Vicinamibacterales</taxon>
        <taxon>Vicinamibacteraceae</taxon>
        <taxon>Luteitalea</taxon>
    </lineage>
</organism>
<evidence type="ECO:0000313" key="2">
    <source>
        <dbReference type="EMBL" id="AMY09814.1"/>
    </source>
</evidence>
<reference evidence="2 3" key="1">
    <citation type="journal article" date="2016" name="Genome Announc.">
        <title>First Complete Genome Sequence of a Subdivision 6 Acidobacterium Strain.</title>
        <authorList>
            <person name="Huang S."/>
            <person name="Vieira S."/>
            <person name="Bunk B."/>
            <person name="Riedel T."/>
            <person name="Sproer C."/>
            <person name="Overmann J."/>
        </authorList>
    </citation>
    <scope>NUCLEOTIDE SEQUENCE [LARGE SCALE GENOMIC DNA]</scope>
    <source>
        <strain evidence="3">DSM 100886 HEG_-6_39</strain>
    </source>
</reference>
<dbReference type="AlphaFoldDB" id="A0A143PPR5"/>
<reference evidence="3" key="2">
    <citation type="submission" date="2016-04" db="EMBL/GenBank/DDBJ databases">
        <title>First Complete Genome Sequence of a Subdivision 6 Acidobacterium.</title>
        <authorList>
            <person name="Huang S."/>
            <person name="Vieira S."/>
            <person name="Bunk B."/>
            <person name="Riedel T."/>
            <person name="Sproeer C."/>
            <person name="Overmann J."/>
        </authorList>
    </citation>
    <scope>NUCLEOTIDE SEQUENCE [LARGE SCALE GENOMIC DNA]</scope>
    <source>
        <strain evidence="3">DSM 100886 HEG_-6_39</strain>
    </source>
</reference>
<dbReference type="EMBL" id="CP015136">
    <property type="protein sequence ID" value="AMY09814.1"/>
    <property type="molecule type" value="Genomic_DNA"/>
</dbReference>
<sequence length="321" mass="34773">MGVLLGTAHLCAQDAVPSPPQTRVLIVSGAAGSDEYAEQQKKWRETLVGQLATRFTVPASRTVVLAEKADDGLQAATAVNVRQALAAIRASQGTADTLLVVLFGHGTFDGVDAKFNLVGPDLTSREWRDALAGIPGRIVFVQTASASFPFLAALAAPNRVVMTATDSPQQKYDTVFGEHFVAAFTPEAAEADLDKDGRISMWEAFAYAAEASKRYYQQRGQLSVERALLDDSGDGVGRDVPKPGEDGLLASRLFLDPDPATASGDPSVTLLIGRRNTLETELDELRRKKGFMPADDYERELERVIVDIARVSRDIRRRIKS</sequence>
<dbReference type="Proteomes" id="UP000076079">
    <property type="component" value="Chromosome"/>
</dbReference>
<name>A0A143PPR5_LUTPR</name>
<accession>A0A143PPR5</accession>
<evidence type="ECO:0000256" key="1">
    <source>
        <dbReference type="SAM" id="Coils"/>
    </source>
</evidence>
<dbReference type="STRING" id="1855912.LuPra_03040"/>
<feature type="coiled-coil region" evidence="1">
    <location>
        <begin position="268"/>
        <end position="314"/>
    </location>
</feature>
<keyword evidence="3" id="KW-1185">Reference proteome</keyword>